<comment type="caution">
    <text evidence="3">The sequence shown here is derived from an EMBL/GenBank/DDBJ whole genome shotgun (WGS) entry which is preliminary data.</text>
</comment>
<proteinExistence type="predicted"/>
<dbReference type="InterPro" id="IPR011006">
    <property type="entry name" value="CheY-like_superfamily"/>
</dbReference>
<dbReference type="InterPro" id="IPR001789">
    <property type="entry name" value="Sig_transdc_resp-reg_receiver"/>
</dbReference>
<keyword evidence="1" id="KW-0597">Phosphoprotein</keyword>
<dbReference type="Gene3D" id="3.40.50.2300">
    <property type="match status" value="1"/>
</dbReference>
<protein>
    <submittedName>
        <fullName evidence="3">Response regulator</fullName>
    </submittedName>
</protein>
<reference evidence="3 4" key="1">
    <citation type="submission" date="2019-07" db="EMBL/GenBank/DDBJ databases">
        <title>Whole genome shotgun sequence of Microvirga aerophila NBRC 106136.</title>
        <authorList>
            <person name="Hosoyama A."/>
            <person name="Uohara A."/>
            <person name="Ohji S."/>
            <person name="Ichikawa N."/>
        </authorList>
    </citation>
    <scope>NUCLEOTIDE SEQUENCE [LARGE SCALE GENOMIC DNA]</scope>
    <source>
        <strain evidence="3 4">NBRC 106136</strain>
    </source>
</reference>
<dbReference type="GO" id="GO:0000160">
    <property type="term" value="P:phosphorelay signal transduction system"/>
    <property type="evidence" value="ECO:0007669"/>
    <property type="project" value="InterPro"/>
</dbReference>
<evidence type="ECO:0000313" key="3">
    <source>
        <dbReference type="EMBL" id="GEO18660.1"/>
    </source>
</evidence>
<dbReference type="PROSITE" id="PS50110">
    <property type="entry name" value="RESPONSE_REGULATORY"/>
    <property type="match status" value="1"/>
</dbReference>
<dbReference type="SUPFAM" id="SSF52172">
    <property type="entry name" value="CheY-like"/>
    <property type="match status" value="1"/>
</dbReference>
<sequence>MIAMLVEDMVLDFGSEVVGPAAKMADAISLAQSATLDAAILDVNVSGSVIFPVAEILSKRGIPYIFATGYGSTGLPPRFQRHPTLPKPFTYQSLAEVLRDVLANQPCHTEAA</sequence>
<feature type="modified residue" description="4-aspartylphosphate" evidence="1">
    <location>
        <position position="42"/>
    </location>
</feature>
<dbReference type="AlphaFoldDB" id="A0A512C371"/>
<organism evidence="3 4">
    <name type="scientific">Microvirga aerophila</name>
    <dbReference type="NCBI Taxonomy" id="670291"/>
    <lineage>
        <taxon>Bacteria</taxon>
        <taxon>Pseudomonadati</taxon>
        <taxon>Pseudomonadota</taxon>
        <taxon>Alphaproteobacteria</taxon>
        <taxon>Hyphomicrobiales</taxon>
        <taxon>Methylobacteriaceae</taxon>
        <taxon>Microvirga</taxon>
    </lineage>
</organism>
<accession>A0A512C371</accession>
<keyword evidence="4" id="KW-1185">Reference proteome</keyword>
<feature type="domain" description="Response regulatory" evidence="2">
    <location>
        <begin position="1"/>
        <end position="102"/>
    </location>
</feature>
<evidence type="ECO:0000313" key="4">
    <source>
        <dbReference type="Proteomes" id="UP000321085"/>
    </source>
</evidence>
<gene>
    <name evidence="3" type="ORF">MAE02_63560</name>
</gene>
<dbReference type="EMBL" id="BJYU01000222">
    <property type="protein sequence ID" value="GEO18660.1"/>
    <property type="molecule type" value="Genomic_DNA"/>
</dbReference>
<evidence type="ECO:0000259" key="2">
    <source>
        <dbReference type="PROSITE" id="PS50110"/>
    </source>
</evidence>
<name>A0A512C371_9HYPH</name>
<dbReference type="Proteomes" id="UP000321085">
    <property type="component" value="Unassembled WGS sequence"/>
</dbReference>
<evidence type="ECO:0000256" key="1">
    <source>
        <dbReference type="PROSITE-ProRule" id="PRU00169"/>
    </source>
</evidence>